<dbReference type="GO" id="GO:0016020">
    <property type="term" value="C:membrane"/>
    <property type="evidence" value="ECO:0007669"/>
    <property type="project" value="UniProtKB-SubCell"/>
</dbReference>
<feature type="transmembrane region" description="Helical" evidence="12">
    <location>
        <begin position="204"/>
        <end position="223"/>
    </location>
</feature>
<evidence type="ECO:0000256" key="12">
    <source>
        <dbReference type="SAM" id="Phobius"/>
    </source>
</evidence>
<dbReference type="OrthoDB" id="775356at2759"/>
<evidence type="ECO:0000256" key="8">
    <source>
        <dbReference type="ARBA" id="ARBA00023098"/>
    </source>
</evidence>
<evidence type="ECO:0000256" key="11">
    <source>
        <dbReference type="SAM" id="MobiDB-lite"/>
    </source>
</evidence>
<dbReference type="Pfam" id="PF00168">
    <property type="entry name" value="C2"/>
    <property type="match status" value="1"/>
</dbReference>
<dbReference type="InterPro" id="IPR000008">
    <property type="entry name" value="C2_dom"/>
</dbReference>
<dbReference type="AlphaFoldDB" id="A0A4S4LGN9"/>
<gene>
    <name evidence="15" type="ORF">EW145_g872</name>
</gene>
<dbReference type="PROSITE" id="PS01188">
    <property type="entry name" value="ELO"/>
    <property type="match status" value="1"/>
</dbReference>
<sequence>MAPLANFLLNYTPLSSFPDYITSYVPGRTPLSTPTSVVTALVTYLAVVFSIRQVMKSQAPVKFQFLFQLHNIMLSAGSALLLALIVEEIGPIVWNHGLFYAICDEASWTPRLEFYYMINYYIKYVELLDTAFLALKKKPLAFLHVFHHSATALLCFTQLNGRTSVSWVPITLNLTVHVLMYYYYYATAGGARIWWKKYLTTMQIIQFVIDLFAVYFGTYSYFISTYFPGKLPALGTCAGTEGAAVFGCALLTSYLGLFINFYIQTYEKPARGKKPIANGNGTANGNGDIVNGNGIAKIAGHGATLGAKTGRRRSTYLPCTCAFMPASGNEMSITDSWSTREFLASVELWCPAKTAATSVRRPQLPRKTSDKRDSIGAVLTGEERKIREKPSWFRTHISSATANGSWRPGRCKLLEEYDRCTLNVYADETILQHSIYIHLLRCTDIRPADRSLLMSNVCLGIHVKPSFESGQRWLDTNTEEIVYMKFPSSDALNTWIALLRSYAVAEIYGRNYAPSDGGLYRMWRQVQLEVNQGRNLGSSRSIIELVGDQIAGSDGEATPDGVDMEVSCEVVINDVLCGRTTMKKSTGSPEWHEQFVFGDLPPFGDLLIHVYREKKVFKPQLMGTIQITLMNFRRGEMVEGWFPIISTNDSVSGTQIGELRLKIKVDEEIVLPTASYGTVLQCMAKGNLLDLLNDMEQELKLEHVAEHVMAIAVVRNVLVRDLFELAEREVLGASGSQNTLFRGNSVLTKTMELAMNWFGRSFLEASVGPAVRRLISEKVAIEVDPIRSGRGPKDQEKRGVKDQERLILWCKEFWSSIYHAREDCPQELRQLFQHIRQLVEKRFEACGNRDMRWQTVSAFCFLRFIVPAILHPHLFGLCHGMPSAPIQRSLTLIAKVLQSLANLNPTVQKEEYMRGIKLFYKENLPAMSDYLKEVSTVLPDNFRNLSSSSADKHERIHVMNALRERKPTMPTLHREALLFLPHLLDIPRHLAILTSAVVRSTRQQGFMSPTYGETLKLFTSSCLEVEGIALKRVIQLGRPRAHGIRTQSSVRTDVVYQHQTASQVDPSQNSLNLSSAGKKRLNTRMPRPSTAPSSPDYDWIGQRDSSAEDQPLPSSPTLQARSGTALKVSPGSPTDTRRISLDRRGSIEDQRQTLVADGTIRGSLTAEFVEDTIDSTAVTEDGKKRKRFLRGFLAKR</sequence>
<proteinExistence type="predicted"/>
<evidence type="ECO:0000256" key="9">
    <source>
        <dbReference type="ARBA" id="ARBA00023136"/>
    </source>
</evidence>
<evidence type="ECO:0000256" key="7">
    <source>
        <dbReference type="ARBA" id="ARBA00022989"/>
    </source>
</evidence>
<keyword evidence="4" id="KW-0808">Transferase</keyword>
<keyword evidence="2" id="KW-0343">GTPase activation</keyword>
<evidence type="ECO:0000313" key="15">
    <source>
        <dbReference type="EMBL" id="THH11106.1"/>
    </source>
</evidence>
<feature type="region of interest" description="Disordered" evidence="11">
    <location>
        <begin position="1059"/>
        <end position="1138"/>
    </location>
</feature>
<dbReference type="SMART" id="SM00239">
    <property type="entry name" value="C2"/>
    <property type="match status" value="1"/>
</dbReference>
<feature type="domain" description="C2" evidence="13">
    <location>
        <begin position="510"/>
        <end position="642"/>
    </location>
</feature>
<evidence type="ECO:0000313" key="16">
    <source>
        <dbReference type="Proteomes" id="UP000308199"/>
    </source>
</evidence>
<reference evidence="15 16" key="1">
    <citation type="submission" date="2019-02" db="EMBL/GenBank/DDBJ databases">
        <title>Genome sequencing of the rare red list fungi Phellinidium pouzarii.</title>
        <authorList>
            <person name="Buettner E."/>
            <person name="Kellner H."/>
        </authorList>
    </citation>
    <scope>NUCLEOTIDE SEQUENCE [LARGE SCALE GENOMIC DNA]</scope>
    <source>
        <strain evidence="15 16">DSM 108285</strain>
    </source>
</reference>
<keyword evidence="3" id="KW-0444">Lipid biosynthesis</keyword>
<evidence type="ECO:0000256" key="3">
    <source>
        <dbReference type="ARBA" id="ARBA00022516"/>
    </source>
</evidence>
<evidence type="ECO:0000256" key="4">
    <source>
        <dbReference type="ARBA" id="ARBA00022679"/>
    </source>
</evidence>
<feature type="compositionally biased region" description="Polar residues" evidence="11">
    <location>
        <begin position="1059"/>
        <end position="1075"/>
    </location>
</feature>
<dbReference type="InterPro" id="IPR008936">
    <property type="entry name" value="Rho_GTPase_activation_prot"/>
</dbReference>
<dbReference type="EMBL" id="SGPK01000020">
    <property type="protein sequence ID" value="THH11106.1"/>
    <property type="molecule type" value="Genomic_DNA"/>
</dbReference>
<name>A0A4S4LGN9_9AGAM</name>
<dbReference type="Gene3D" id="1.10.506.10">
    <property type="entry name" value="GTPase Activation - p120gap, domain 1"/>
    <property type="match status" value="1"/>
</dbReference>
<evidence type="ECO:0000259" key="14">
    <source>
        <dbReference type="PROSITE" id="PS50018"/>
    </source>
</evidence>
<dbReference type="CDD" id="cd05137">
    <property type="entry name" value="RasGAP_CLA2_BUD2"/>
    <property type="match status" value="1"/>
</dbReference>
<dbReference type="SUPFAM" id="SSF49562">
    <property type="entry name" value="C2 domain (Calcium/lipid-binding domain, CaLB)"/>
    <property type="match status" value="1"/>
</dbReference>
<dbReference type="PROSITE" id="PS50018">
    <property type="entry name" value="RAS_GTPASE_ACTIV_2"/>
    <property type="match status" value="1"/>
</dbReference>
<dbReference type="Pfam" id="PF01151">
    <property type="entry name" value="ELO"/>
    <property type="match status" value="1"/>
</dbReference>
<dbReference type="Gene3D" id="2.60.40.150">
    <property type="entry name" value="C2 domain"/>
    <property type="match status" value="1"/>
</dbReference>
<dbReference type="PANTHER" id="PTHR10194:SF60">
    <property type="entry name" value="RAS GTPASE-ACTIVATING PROTEIN RASKOL"/>
    <property type="match status" value="1"/>
</dbReference>
<evidence type="ECO:0000256" key="2">
    <source>
        <dbReference type="ARBA" id="ARBA00022468"/>
    </source>
</evidence>
<comment type="subcellular location">
    <subcellularLocation>
        <location evidence="1">Membrane</location>
        <topology evidence="1">Multi-pass membrane protein</topology>
    </subcellularLocation>
</comment>
<keyword evidence="8" id="KW-0443">Lipid metabolism</keyword>
<dbReference type="InterPro" id="IPR035892">
    <property type="entry name" value="C2_domain_sf"/>
</dbReference>
<accession>A0A4S4LGN9</accession>
<keyword evidence="7 12" id="KW-1133">Transmembrane helix</keyword>
<keyword evidence="9 12" id="KW-0472">Membrane</keyword>
<feature type="domain" description="Ras-GAP" evidence="14">
    <location>
        <begin position="700"/>
        <end position="902"/>
    </location>
</feature>
<dbReference type="GO" id="GO:0009922">
    <property type="term" value="F:fatty acid elongase activity"/>
    <property type="evidence" value="ECO:0007669"/>
    <property type="project" value="InterPro"/>
</dbReference>
<evidence type="ECO:0000259" key="13">
    <source>
        <dbReference type="PROSITE" id="PS50004"/>
    </source>
</evidence>
<dbReference type="InterPro" id="IPR001936">
    <property type="entry name" value="RasGAP_dom"/>
</dbReference>
<evidence type="ECO:0000256" key="10">
    <source>
        <dbReference type="ARBA" id="ARBA00023160"/>
    </source>
</evidence>
<feature type="transmembrane region" description="Helical" evidence="12">
    <location>
        <begin position="243"/>
        <end position="263"/>
    </location>
</feature>
<keyword evidence="5 12" id="KW-0812">Transmembrane</keyword>
<dbReference type="GO" id="GO:0005096">
    <property type="term" value="F:GTPase activator activity"/>
    <property type="evidence" value="ECO:0007669"/>
    <property type="project" value="UniProtKB-KW"/>
</dbReference>
<feature type="transmembrane region" description="Helical" evidence="12">
    <location>
        <begin position="31"/>
        <end position="51"/>
    </location>
</feature>
<keyword evidence="6" id="KW-0276">Fatty acid metabolism</keyword>
<feature type="transmembrane region" description="Helical" evidence="12">
    <location>
        <begin position="165"/>
        <end position="184"/>
    </location>
</feature>
<keyword evidence="10" id="KW-0275">Fatty acid biosynthesis</keyword>
<dbReference type="SUPFAM" id="SSF48350">
    <property type="entry name" value="GTPase activation domain, GAP"/>
    <property type="match status" value="1"/>
</dbReference>
<dbReference type="PANTHER" id="PTHR10194">
    <property type="entry name" value="RAS GTPASE-ACTIVATING PROTEINS"/>
    <property type="match status" value="1"/>
</dbReference>
<organism evidence="15 16">
    <name type="scientific">Phellinidium pouzarii</name>
    <dbReference type="NCBI Taxonomy" id="167371"/>
    <lineage>
        <taxon>Eukaryota</taxon>
        <taxon>Fungi</taxon>
        <taxon>Dikarya</taxon>
        <taxon>Basidiomycota</taxon>
        <taxon>Agaricomycotina</taxon>
        <taxon>Agaricomycetes</taxon>
        <taxon>Hymenochaetales</taxon>
        <taxon>Hymenochaetaceae</taxon>
        <taxon>Phellinidium</taxon>
    </lineage>
</organism>
<feature type="transmembrane region" description="Helical" evidence="12">
    <location>
        <begin position="141"/>
        <end position="159"/>
    </location>
</feature>
<evidence type="ECO:0000256" key="5">
    <source>
        <dbReference type="ARBA" id="ARBA00022692"/>
    </source>
</evidence>
<dbReference type="SMART" id="SM00323">
    <property type="entry name" value="RasGAP"/>
    <property type="match status" value="1"/>
</dbReference>
<dbReference type="InterPro" id="IPR030457">
    <property type="entry name" value="ELO_CS"/>
</dbReference>
<protein>
    <submittedName>
        <fullName evidence="15">Uncharacterized protein</fullName>
    </submittedName>
</protein>
<dbReference type="Pfam" id="PF00616">
    <property type="entry name" value="RasGAP"/>
    <property type="match status" value="1"/>
</dbReference>
<feature type="transmembrane region" description="Helical" evidence="12">
    <location>
        <begin position="72"/>
        <end position="94"/>
    </location>
</feature>
<dbReference type="InterPro" id="IPR002076">
    <property type="entry name" value="ELO_fam"/>
</dbReference>
<evidence type="ECO:0000256" key="1">
    <source>
        <dbReference type="ARBA" id="ARBA00004141"/>
    </source>
</evidence>
<dbReference type="Proteomes" id="UP000308199">
    <property type="component" value="Unassembled WGS sequence"/>
</dbReference>
<dbReference type="GO" id="GO:0006633">
    <property type="term" value="P:fatty acid biosynthetic process"/>
    <property type="evidence" value="ECO:0007669"/>
    <property type="project" value="UniProtKB-KW"/>
</dbReference>
<comment type="caution">
    <text evidence="15">The sequence shown here is derived from an EMBL/GenBank/DDBJ whole genome shotgun (WGS) entry which is preliminary data.</text>
</comment>
<keyword evidence="16" id="KW-1185">Reference proteome</keyword>
<dbReference type="PROSITE" id="PS50004">
    <property type="entry name" value="C2"/>
    <property type="match status" value="1"/>
</dbReference>
<evidence type="ECO:0000256" key="6">
    <source>
        <dbReference type="ARBA" id="ARBA00022832"/>
    </source>
</evidence>
<dbReference type="InterPro" id="IPR039360">
    <property type="entry name" value="Ras_GTPase"/>
</dbReference>